<dbReference type="GeneID" id="95534762"/>
<reference evidence="1 2" key="1">
    <citation type="submission" date="2017-09" db="EMBL/GenBank/DDBJ databases">
        <authorList>
            <person name="Lee N."/>
            <person name="Cho B.-K."/>
        </authorList>
    </citation>
    <scope>NUCLEOTIDE SEQUENCE [LARGE SCALE GENOMIC DNA]</scope>
    <source>
        <strain evidence="1 2">ATCC 13879</strain>
    </source>
</reference>
<gene>
    <name evidence="1" type="ORF">CP972_09330</name>
</gene>
<protein>
    <recommendedName>
        <fullName evidence="3">Tryptophan synthase subunit(Beta)</fullName>
    </recommendedName>
</protein>
<dbReference type="Proteomes" id="UP000326041">
    <property type="component" value="Chromosome"/>
</dbReference>
<dbReference type="RefSeq" id="WP_107097858.1">
    <property type="nucleotide sequence ID" value="NZ_CP023697.1"/>
</dbReference>
<proteinExistence type="predicted"/>
<evidence type="ECO:0008006" key="3">
    <source>
        <dbReference type="Google" id="ProtNLM"/>
    </source>
</evidence>
<keyword evidence="2" id="KW-1185">Reference proteome</keyword>
<sequence length="56" mass="6474">MPLPITLTTRDPYARLARGCRPRGCRAPARRVLGRRVRYHIGDEPGQVNGLRWHRP</sequence>
<dbReference type="NCBIfam" id="NF047334">
    <property type="entry name" value="modulat_TrpM"/>
    <property type="match status" value="1"/>
</dbReference>
<dbReference type="InterPro" id="IPR058113">
    <property type="entry name" value="TrpM_modulator"/>
</dbReference>
<name>A0ABX6AVR6_9ACTN</name>
<accession>A0ABX6AVR6</accession>
<evidence type="ECO:0000313" key="2">
    <source>
        <dbReference type="Proteomes" id="UP000326041"/>
    </source>
</evidence>
<organism evidence="1 2">
    <name type="scientific">Streptomyces prasinus</name>
    <dbReference type="NCBI Taxonomy" id="67345"/>
    <lineage>
        <taxon>Bacteria</taxon>
        <taxon>Bacillati</taxon>
        <taxon>Actinomycetota</taxon>
        <taxon>Actinomycetes</taxon>
        <taxon>Kitasatosporales</taxon>
        <taxon>Streptomycetaceae</taxon>
        <taxon>Streptomyces</taxon>
    </lineage>
</organism>
<dbReference type="EMBL" id="CP023697">
    <property type="protein sequence ID" value="QEV05866.1"/>
    <property type="molecule type" value="Genomic_DNA"/>
</dbReference>
<evidence type="ECO:0000313" key="1">
    <source>
        <dbReference type="EMBL" id="QEV05866.1"/>
    </source>
</evidence>